<accession>A0A3N6P674</accession>
<sequence length="107" mass="12617">MDVKVTGTTQNLNIQNYHLGKFMREFSKIGFDALQEVQQPDGDTIWAMDMVIDNQDFNFYLSKAEILNTITLAEVQSEQQIDEIASKYKIEKDRSYIIIDGKKYWRW</sequence>
<evidence type="ECO:0000313" key="1">
    <source>
        <dbReference type="EMBL" id="RQH53470.1"/>
    </source>
</evidence>
<evidence type="ECO:0000313" key="2">
    <source>
        <dbReference type="Proteomes" id="UP000269154"/>
    </source>
</evidence>
<reference evidence="1 2" key="1">
    <citation type="journal article" date="2018" name="ACS Chem. Biol.">
        <title>Ketoreductase domain dysfunction expands chemodiversity: malyngamide biosynthesis in the cyanobacterium Okeania hirsuta.</title>
        <authorList>
            <person name="Moss N.A."/>
            <person name="Leao T."/>
            <person name="Rankin M."/>
            <person name="McCullough T.M."/>
            <person name="Qu P."/>
            <person name="Korobeynikov A."/>
            <person name="Smith J.L."/>
            <person name="Gerwick L."/>
            <person name="Gerwick W.H."/>
        </authorList>
    </citation>
    <scope>NUCLEOTIDE SEQUENCE [LARGE SCALE GENOMIC DNA]</scope>
    <source>
        <strain evidence="1 2">PAB10Feb10-1</strain>
    </source>
</reference>
<organism evidence="1 2">
    <name type="scientific">Okeania hirsuta</name>
    <dbReference type="NCBI Taxonomy" id="1458930"/>
    <lineage>
        <taxon>Bacteria</taxon>
        <taxon>Bacillati</taxon>
        <taxon>Cyanobacteriota</taxon>
        <taxon>Cyanophyceae</taxon>
        <taxon>Oscillatoriophycideae</taxon>
        <taxon>Oscillatoriales</taxon>
        <taxon>Microcoleaceae</taxon>
        <taxon>Okeania</taxon>
    </lineage>
</organism>
<dbReference type="AlphaFoldDB" id="A0A3N6P674"/>
<gene>
    <name evidence="1" type="ORF">D5R40_04200</name>
</gene>
<keyword evidence="2" id="KW-1185">Reference proteome</keyword>
<protein>
    <submittedName>
        <fullName evidence="1">Uncharacterized protein</fullName>
    </submittedName>
</protein>
<name>A0A3N6P674_9CYAN</name>
<dbReference type="Proteomes" id="UP000269154">
    <property type="component" value="Unassembled WGS sequence"/>
</dbReference>
<proteinExistence type="predicted"/>
<dbReference type="EMBL" id="RCBY01000013">
    <property type="protein sequence ID" value="RQH53470.1"/>
    <property type="molecule type" value="Genomic_DNA"/>
</dbReference>
<comment type="caution">
    <text evidence="1">The sequence shown here is derived from an EMBL/GenBank/DDBJ whole genome shotgun (WGS) entry which is preliminary data.</text>
</comment>